<dbReference type="Proteomes" id="UP001254165">
    <property type="component" value="Unassembled WGS sequence"/>
</dbReference>
<keyword evidence="9" id="KW-1185">Reference proteome</keyword>
<evidence type="ECO:0000256" key="6">
    <source>
        <dbReference type="HAMAP-Rule" id="MF_01894"/>
    </source>
</evidence>
<dbReference type="Pfam" id="PF02463">
    <property type="entry name" value="SMC_N"/>
    <property type="match status" value="1"/>
</dbReference>
<name>A0ABU3NKC6_9CHLR</name>
<comment type="domain">
    <text evidence="6">Contains large globular domains required for ATP hydrolysis at each terminus and a third globular domain forming a flexible hinge near the middle of the molecule. These domains are separated by coiled-coil structures.</text>
</comment>
<evidence type="ECO:0000259" key="7">
    <source>
        <dbReference type="SMART" id="SM00968"/>
    </source>
</evidence>
<dbReference type="Gene3D" id="1.10.287.1490">
    <property type="match status" value="1"/>
</dbReference>
<feature type="coiled-coil region" evidence="6">
    <location>
        <begin position="672"/>
        <end position="882"/>
    </location>
</feature>
<keyword evidence="3 6" id="KW-0067">ATP-binding</keyword>
<dbReference type="Gene3D" id="3.30.70.1620">
    <property type="match status" value="1"/>
</dbReference>
<dbReference type="InterPro" id="IPR036277">
    <property type="entry name" value="SMC_hinge_sf"/>
</dbReference>
<feature type="binding site" evidence="6">
    <location>
        <begin position="34"/>
        <end position="41"/>
    </location>
    <ligand>
        <name>ATP</name>
        <dbReference type="ChEBI" id="CHEBI:30616"/>
    </ligand>
</feature>
<dbReference type="SUPFAM" id="SSF75553">
    <property type="entry name" value="Smc hinge domain"/>
    <property type="match status" value="1"/>
</dbReference>
<comment type="caution">
    <text evidence="8">The sequence shown here is derived from an EMBL/GenBank/DDBJ whole genome shotgun (WGS) entry which is preliminary data.</text>
</comment>
<dbReference type="SUPFAM" id="SSF52540">
    <property type="entry name" value="P-loop containing nucleoside triphosphate hydrolases"/>
    <property type="match status" value="1"/>
</dbReference>
<dbReference type="InterPro" id="IPR003395">
    <property type="entry name" value="RecF/RecN/SMC_N"/>
</dbReference>
<comment type="function">
    <text evidence="6">Required for chromosome condensation and partitioning.</text>
</comment>
<comment type="subunit">
    <text evidence="6">Homodimer.</text>
</comment>
<feature type="coiled-coil region" evidence="6">
    <location>
        <begin position="1008"/>
        <end position="1045"/>
    </location>
</feature>
<organism evidence="8 9">
    <name type="scientific">Thermanaerothrix solaris</name>
    <dbReference type="NCBI Taxonomy" id="3058434"/>
    <lineage>
        <taxon>Bacteria</taxon>
        <taxon>Bacillati</taxon>
        <taxon>Chloroflexota</taxon>
        <taxon>Anaerolineae</taxon>
        <taxon>Anaerolineales</taxon>
        <taxon>Anaerolineaceae</taxon>
        <taxon>Thermanaerothrix</taxon>
    </lineage>
</organism>
<dbReference type="Gene3D" id="6.10.140.1720">
    <property type="match status" value="1"/>
</dbReference>
<dbReference type="InterPro" id="IPR024704">
    <property type="entry name" value="SMC"/>
</dbReference>
<keyword evidence="4 6" id="KW-0175">Coiled coil</keyword>
<comment type="subcellular location">
    <subcellularLocation>
        <location evidence="6">Cytoplasm</location>
    </subcellularLocation>
</comment>
<dbReference type="RefSeq" id="WP_315623957.1">
    <property type="nucleotide sequence ID" value="NZ_JAUHMF010000001.1"/>
</dbReference>
<comment type="similarity">
    <text evidence="6">Belongs to the SMC family.</text>
</comment>
<dbReference type="Gene3D" id="3.40.50.300">
    <property type="entry name" value="P-loop containing nucleotide triphosphate hydrolases"/>
    <property type="match status" value="2"/>
</dbReference>
<dbReference type="PANTHER" id="PTHR43977">
    <property type="entry name" value="STRUCTURAL MAINTENANCE OF CHROMOSOMES PROTEIN 3"/>
    <property type="match status" value="1"/>
</dbReference>
<dbReference type="InterPro" id="IPR011890">
    <property type="entry name" value="SMC_prok"/>
</dbReference>
<dbReference type="InterPro" id="IPR027417">
    <property type="entry name" value="P-loop_NTPase"/>
</dbReference>
<dbReference type="HAMAP" id="MF_01894">
    <property type="entry name" value="Smc_prok"/>
    <property type="match status" value="1"/>
</dbReference>
<sequence length="1200" mass="138394">MASRLKSLELQGYKTFASRILFEFPGRITAIVGPNGSGKSNIADAIRWVLGEQSFSLLRARKTEDMIFSGSEHRPRAGMALATIVFDNEDQWLPLEFNEVSITRRAYRDGQNEYLLNGQRVRLKEITELLSRAGLSERTYTIIGQGLIDAALSLRPEERRRFFEEAAGVGLYRIRREEALNRLDATRRNLERVQDILTELEPRVKSLERQAQRAQEYERISADLKLLLREWYGYHWYQSQQRIVHSREAVKKLEQRLADQRDRVEGLENRLKEIRDSLTDVVSQIEALKEQKQNLEREKARVERQIAVLEERQVALEAQQQDARVERERLETERTEIQVQIATLERERDQVQVEIEGAQREIGTLTQQLETRLSEEQALIARKSELQAAIQNLEKRHMAYGIEHESHQRRLRELDEQMRRASRQKEELVRVFEEAKNQLAQKRQAIEALESRARQLSSELGILSQQLEANRERLRQLQKEQDAVEAAILKAQAELSVIEQAEATLEGFSQGTQAVLQAIQNGQLTVRVQRLSQVLSVSPEYERAIAAALGDRIEGLILDNPLSLEDLLSYLEGEDRGRAVLLTTQDELRKPEPLALQDEACLGRATDFVQTPEEIQVIVQALLGNTWVVRHRKDAQRLLTQLSPGERLVTLQGEIFGGDGVIVAGLDRRVSLVTRRRRQKELKETLRRLEQKLEKLRGEKQAIEIELVRLENERIGKEREYKRQRGDLEQRQRERDGLLGRLRRQQEELNRIEESFRHNEAQRRVIEQQIETLVEHTQVTQTELETLREQLKQVSEAMDALAVGTIREQIAHWRSVERMASQRLSYLTQRLGDYQHNLQRAEARLKDLDEKTIQSQSMLSGLDQEISVLRQQHQELAQAETKLSEGFLPLEAEQHRLKVEQEQVMGEWRAQQQQLALLEKQYQQVQLEHMRDEEALAALQRRIEEDLGLVSFTYIETVAGQEPLPLNGLVAELPARQQLPPEIEESISRYRSQLKRIGNISPDLLKEYQELKARYDYLHTQMEDLKQAESDLREIIAELDGLIKEAFARTFKAVATEFQQNFVRLFGGGEARLYLDDESRPGEAGIEIEVRLPGRREQGLALLSGGERSLTSVALVFSLLKVAPPPFCILDEVDAMLDEANVGRFCEMLKELSQATQFIIITHNRNTVQTADVIYGVTMGKDMTSQVISLKLENLAEILV</sequence>
<reference evidence="8 9" key="1">
    <citation type="submission" date="2023-07" db="EMBL/GenBank/DDBJ databases">
        <title>Novel species of Thermanaerothrix with wide hydrolytic capabilities.</title>
        <authorList>
            <person name="Zayulina K.S."/>
            <person name="Podosokorskaya O.A."/>
            <person name="Elcheninov A.G."/>
        </authorList>
    </citation>
    <scope>NUCLEOTIDE SEQUENCE [LARGE SCALE GENOMIC DNA]</scope>
    <source>
        <strain evidence="8 9">4228-RoL</strain>
    </source>
</reference>
<accession>A0ABU3NKC6</accession>
<protein>
    <recommendedName>
        <fullName evidence="6">Chromosome partition protein Smc</fullName>
    </recommendedName>
</protein>
<evidence type="ECO:0000313" key="8">
    <source>
        <dbReference type="EMBL" id="MDT8897305.1"/>
    </source>
</evidence>
<gene>
    <name evidence="6 8" type="primary">smc</name>
    <name evidence="8" type="ORF">QYE77_03430</name>
</gene>
<evidence type="ECO:0000256" key="5">
    <source>
        <dbReference type="ARBA" id="ARBA00023125"/>
    </source>
</evidence>
<evidence type="ECO:0000256" key="2">
    <source>
        <dbReference type="ARBA" id="ARBA00022741"/>
    </source>
</evidence>
<dbReference type="InterPro" id="IPR010935">
    <property type="entry name" value="SMC_hinge"/>
</dbReference>
<feature type="coiled-coil region" evidence="6">
    <location>
        <begin position="243"/>
        <end position="494"/>
    </location>
</feature>
<evidence type="ECO:0000313" key="9">
    <source>
        <dbReference type="Proteomes" id="UP001254165"/>
    </source>
</evidence>
<dbReference type="NCBIfam" id="TIGR02168">
    <property type="entry name" value="SMC_prok_B"/>
    <property type="match status" value="1"/>
</dbReference>
<dbReference type="Gene3D" id="1.20.1060.20">
    <property type="match status" value="1"/>
</dbReference>
<feature type="domain" description="SMC hinge" evidence="7">
    <location>
        <begin position="525"/>
        <end position="639"/>
    </location>
</feature>
<feature type="coiled-coil region" evidence="6">
    <location>
        <begin position="908"/>
        <end position="942"/>
    </location>
</feature>
<keyword evidence="2 6" id="KW-0547">Nucleotide-binding</keyword>
<proteinExistence type="inferred from homology"/>
<dbReference type="EMBL" id="JAUHMF010000001">
    <property type="protein sequence ID" value="MDT8897305.1"/>
    <property type="molecule type" value="Genomic_DNA"/>
</dbReference>
<dbReference type="PIRSF" id="PIRSF005719">
    <property type="entry name" value="SMC"/>
    <property type="match status" value="1"/>
</dbReference>
<dbReference type="Pfam" id="PF06470">
    <property type="entry name" value="SMC_hinge"/>
    <property type="match status" value="1"/>
</dbReference>
<evidence type="ECO:0000256" key="3">
    <source>
        <dbReference type="ARBA" id="ARBA00022840"/>
    </source>
</evidence>
<evidence type="ECO:0000256" key="1">
    <source>
        <dbReference type="ARBA" id="ARBA00022490"/>
    </source>
</evidence>
<dbReference type="SMART" id="SM00968">
    <property type="entry name" value="SMC_hinge"/>
    <property type="match status" value="1"/>
</dbReference>
<keyword evidence="1 6" id="KW-0963">Cytoplasm</keyword>
<feature type="coiled-coil region" evidence="6">
    <location>
        <begin position="176"/>
        <end position="210"/>
    </location>
</feature>
<evidence type="ECO:0000256" key="4">
    <source>
        <dbReference type="ARBA" id="ARBA00023054"/>
    </source>
</evidence>
<keyword evidence="5 6" id="KW-0238">DNA-binding</keyword>